<dbReference type="AlphaFoldDB" id="A0AAD7GKN8"/>
<evidence type="ECO:0000313" key="1">
    <source>
        <dbReference type="EMBL" id="KAJ7699567.1"/>
    </source>
</evidence>
<reference evidence="1" key="1">
    <citation type="submission" date="2023-03" db="EMBL/GenBank/DDBJ databases">
        <title>Massive genome expansion in bonnet fungi (Mycena s.s.) driven by repeated elements and novel gene families across ecological guilds.</title>
        <authorList>
            <consortium name="Lawrence Berkeley National Laboratory"/>
            <person name="Harder C.B."/>
            <person name="Miyauchi S."/>
            <person name="Viragh M."/>
            <person name="Kuo A."/>
            <person name="Thoen E."/>
            <person name="Andreopoulos B."/>
            <person name="Lu D."/>
            <person name="Skrede I."/>
            <person name="Drula E."/>
            <person name="Henrissat B."/>
            <person name="Morin E."/>
            <person name="Kohler A."/>
            <person name="Barry K."/>
            <person name="LaButti K."/>
            <person name="Morin E."/>
            <person name="Salamov A."/>
            <person name="Lipzen A."/>
            <person name="Mereny Z."/>
            <person name="Hegedus B."/>
            <person name="Baldrian P."/>
            <person name="Stursova M."/>
            <person name="Weitz H."/>
            <person name="Taylor A."/>
            <person name="Grigoriev I.V."/>
            <person name="Nagy L.G."/>
            <person name="Martin F."/>
            <person name="Kauserud H."/>
        </authorList>
    </citation>
    <scope>NUCLEOTIDE SEQUENCE</scope>
    <source>
        <strain evidence="1">CBHHK067</strain>
    </source>
</reference>
<comment type="caution">
    <text evidence="1">The sequence shown here is derived from an EMBL/GenBank/DDBJ whole genome shotgun (WGS) entry which is preliminary data.</text>
</comment>
<keyword evidence="2" id="KW-1185">Reference proteome</keyword>
<accession>A0AAD7GKN8</accession>
<gene>
    <name evidence="1" type="ORF">B0H17DRAFT_1129181</name>
</gene>
<dbReference type="EMBL" id="JARKIE010000022">
    <property type="protein sequence ID" value="KAJ7699567.1"/>
    <property type="molecule type" value="Genomic_DNA"/>
</dbReference>
<sequence>MSGGEGNIPLSVRWEANSVSGVVAVSGSGSLTDVMGSQEGSPLRRRNLSELNAILKPGLGKVARVLKFEEPGCAAQCAVLKGLEYMGAPSILHPYHLEGGTIDVVRKLLEDRTTRGEVAGYSKVPACSGRNRIGANGLEKVMHAVKVRRGWMFRLVAGDRDGTNPRSGEVVERAEEGAAGVCEEVGGQVVGWGKEKRGKVMLANTHMINNARTNNCARTFDPNFLHSFASTSSTSKQATSLNSICSRGLDANTTTGTFKFLLLSEHTEACSD</sequence>
<proteinExistence type="predicted"/>
<dbReference type="Proteomes" id="UP001221757">
    <property type="component" value="Unassembled WGS sequence"/>
</dbReference>
<protein>
    <submittedName>
        <fullName evidence="1">Uncharacterized protein</fullName>
    </submittedName>
</protein>
<evidence type="ECO:0000313" key="2">
    <source>
        <dbReference type="Proteomes" id="UP001221757"/>
    </source>
</evidence>
<name>A0AAD7GKN8_MYCRO</name>
<organism evidence="1 2">
    <name type="scientific">Mycena rosella</name>
    <name type="common">Pink bonnet</name>
    <name type="synonym">Agaricus rosellus</name>
    <dbReference type="NCBI Taxonomy" id="1033263"/>
    <lineage>
        <taxon>Eukaryota</taxon>
        <taxon>Fungi</taxon>
        <taxon>Dikarya</taxon>
        <taxon>Basidiomycota</taxon>
        <taxon>Agaricomycotina</taxon>
        <taxon>Agaricomycetes</taxon>
        <taxon>Agaricomycetidae</taxon>
        <taxon>Agaricales</taxon>
        <taxon>Marasmiineae</taxon>
        <taxon>Mycenaceae</taxon>
        <taxon>Mycena</taxon>
    </lineage>
</organism>